<name>A0AAV4HJL8_9GAST</name>
<organism evidence="1 2">
    <name type="scientific">Elysia marginata</name>
    <dbReference type="NCBI Taxonomy" id="1093978"/>
    <lineage>
        <taxon>Eukaryota</taxon>
        <taxon>Metazoa</taxon>
        <taxon>Spiralia</taxon>
        <taxon>Lophotrochozoa</taxon>
        <taxon>Mollusca</taxon>
        <taxon>Gastropoda</taxon>
        <taxon>Heterobranchia</taxon>
        <taxon>Euthyneura</taxon>
        <taxon>Panpulmonata</taxon>
        <taxon>Sacoglossa</taxon>
        <taxon>Placobranchoidea</taxon>
        <taxon>Plakobranchidae</taxon>
        <taxon>Elysia</taxon>
    </lineage>
</organism>
<comment type="caution">
    <text evidence="1">The sequence shown here is derived from an EMBL/GenBank/DDBJ whole genome shotgun (WGS) entry which is preliminary data.</text>
</comment>
<dbReference type="AlphaFoldDB" id="A0AAV4HJL8"/>
<evidence type="ECO:0000313" key="2">
    <source>
        <dbReference type="Proteomes" id="UP000762676"/>
    </source>
</evidence>
<dbReference type="EMBL" id="BMAT01009022">
    <property type="protein sequence ID" value="GFR96905.1"/>
    <property type="molecule type" value="Genomic_DNA"/>
</dbReference>
<proteinExistence type="predicted"/>
<evidence type="ECO:0000313" key="1">
    <source>
        <dbReference type="EMBL" id="GFR96905.1"/>
    </source>
</evidence>
<gene>
    <name evidence="1" type="ORF">ElyMa_004463400</name>
</gene>
<reference evidence="1 2" key="1">
    <citation type="journal article" date="2021" name="Elife">
        <title>Chloroplast acquisition without the gene transfer in kleptoplastic sea slugs, Plakobranchus ocellatus.</title>
        <authorList>
            <person name="Maeda T."/>
            <person name="Takahashi S."/>
            <person name="Yoshida T."/>
            <person name="Shimamura S."/>
            <person name="Takaki Y."/>
            <person name="Nagai Y."/>
            <person name="Toyoda A."/>
            <person name="Suzuki Y."/>
            <person name="Arimoto A."/>
            <person name="Ishii H."/>
            <person name="Satoh N."/>
            <person name="Nishiyama T."/>
            <person name="Hasebe M."/>
            <person name="Maruyama T."/>
            <person name="Minagawa J."/>
            <person name="Obokata J."/>
            <person name="Shigenobu S."/>
        </authorList>
    </citation>
    <scope>NUCLEOTIDE SEQUENCE [LARGE SCALE GENOMIC DNA]</scope>
</reference>
<dbReference type="Proteomes" id="UP000762676">
    <property type="component" value="Unassembled WGS sequence"/>
</dbReference>
<accession>A0AAV4HJL8</accession>
<sequence>MEKKTLAEGKRQLGGLKEHFQKILNRLVPTAFANTRKAEEDLEIYMVNIVEDVGEAIRKLKCEKARGDNEVCLKMLKAEAEEIPVFLRIILQNTWTEGKV</sequence>
<keyword evidence="2" id="KW-1185">Reference proteome</keyword>
<protein>
    <submittedName>
        <fullName evidence="1">Uncharacterized protein</fullName>
    </submittedName>
</protein>